<dbReference type="Gene3D" id="2.180.10.10">
    <property type="entry name" value="RHS repeat-associated core"/>
    <property type="match status" value="1"/>
</dbReference>
<dbReference type="EMBL" id="CP067378">
    <property type="protein sequence ID" value="QYS88371.1"/>
    <property type="molecule type" value="Genomic_DNA"/>
</dbReference>
<gene>
    <name evidence="2" type="ORF">JJC05_11715</name>
</gene>
<feature type="region of interest" description="Disordered" evidence="1">
    <location>
        <begin position="337"/>
        <end position="386"/>
    </location>
</feature>
<sequence>MIYPDGEVLTYTYNRAGNLQKMQGTKENQAYDYIKQLAYDEFEQRKYLKYGNDTQTHYTYDTTLRRLQQLNVNSGNRAIINNTYTYDLVGNVLGIKNTVPIIANSLGGSSQQTYQYDDLYRLKTATGSYNGENNQAAYTLAMRYNNMHNIVSKELQHEVNGTPKGYKLAYEYNNTQHPNAPSGITEDGKPEPRIYEYDGNGNPTQYLEFNNFRKMTRDEENRLMGINDNGRMHLYTYDHTGERVLKSSGDTQNVSINGAQAASINHFDNYTGYVSPYFVISKGKFTKHYFEGAGRITSKIGQGTFAQPTKITAGGLNYAQLSTEQQQWLDDYVRNLGLPPGPPTQQGLYASPAATGQPYPSPPKQNTNQNQETPEGWPRQPVFNAPSNVPGPLYSLAIL</sequence>
<accession>A0A8G0KQU5</accession>
<dbReference type="Proteomes" id="UP000824721">
    <property type="component" value="Chromosome"/>
</dbReference>
<dbReference type="KEGG" id="fdv:JJC05_11715"/>
<evidence type="ECO:0000256" key="1">
    <source>
        <dbReference type="SAM" id="MobiDB-lite"/>
    </source>
</evidence>
<protein>
    <submittedName>
        <fullName evidence="2">Uncharacterized protein</fullName>
    </submittedName>
</protein>
<dbReference type="AlphaFoldDB" id="A0A8G0KQU5"/>
<proteinExistence type="predicted"/>
<organism evidence="2">
    <name type="scientific">Flavobacterium columnare</name>
    <dbReference type="NCBI Taxonomy" id="996"/>
    <lineage>
        <taxon>Bacteria</taxon>
        <taxon>Pseudomonadati</taxon>
        <taxon>Bacteroidota</taxon>
        <taxon>Flavobacteriia</taxon>
        <taxon>Flavobacteriales</taxon>
        <taxon>Flavobacteriaceae</taxon>
        <taxon>Flavobacterium</taxon>
    </lineage>
</organism>
<reference evidence="2" key="1">
    <citation type="submission" date="2020-12" db="EMBL/GenBank/DDBJ databases">
        <title>Genome sequencing of genetic groups of Flavobacterium columnare.</title>
        <authorList>
            <person name="Waldbieser G.C."/>
            <person name="Griffin M.J."/>
            <person name="LaFrentz B.R."/>
        </authorList>
    </citation>
    <scope>NUCLEOTIDE SEQUENCE</scope>
    <source>
        <strain evidence="2">90-106</strain>
    </source>
</reference>
<name>A0A8G0KQU5_9FLAO</name>
<feature type="compositionally biased region" description="Polar residues" evidence="1">
    <location>
        <begin position="364"/>
        <end position="373"/>
    </location>
</feature>
<evidence type="ECO:0000313" key="2">
    <source>
        <dbReference type="EMBL" id="QYS88371.1"/>
    </source>
</evidence>